<organism evidence="1 2">
    <name type="scientific">Diphasiastrum complanatum</name>
    <name type="common">Issler's clubmoss</name>
    <name type="synonym">Lycopodium complanatum</name>
    <dbReference type="NCBI Taxonomy" id="34168"/>
    <lineage>
        <taxon>Eukaryota</taxon>
        <taxon>Viridiplantae</taxon>
        <taxon>Streptophyta</taxon>
        <taxon>Embryophyta</taxon>
        <taxon>Tracheophyta</taxon>
        <taxon>Lycopodiopsida</taxon>
        <taxon>Lycopodiales</taxon>
        <taxon>Lycopodiaceae</taxon>
        <taxon>Lycopodioideae</taxon>
        <taxon>Diphasiastrum</taxon>
    </lineage>
</organism>
<accession>A0ACC2DX00</accession>
<sequence length="957" mass="109333">MASWLVLSEEERNVDPQLGYPRGYAKLCRHAHAWVHSNIFPYSEGPPRKFIPYALPPDDIAKLKDFENLFPVINDDSRDTLNVQRYAEMLWRQLDHLGNAGFDPAKFRVDTYGNVLYWHADPASPLAWEVAHWFPHSRGGKSVLNNLRIVQWQVSLRKRNRLEFLVPWWDLQLGVSVNHFLSAFASTNVEFRRRCFSYLFQSGEDEQISDELVVENHHWPHHFLEKKSRWGLAAAALVRQQRDVDDVLRSLNGPRPGSGYTNNFVSSSLARKRWSLEEEEALKRAVQKFGFGCWKEIKDCEPALMHRSTVQIRDKCRLMREDGQEADKENMRSDASDKQSTFTFNLQKEARLKKIRDEEKEEKAAEVAQQEEKLKAIKEQNEKEKEALETLECMLMQQRKQVEKQQQWNETQASYRLCLERMVHETMHQSVIYKEEARLNQAACNSLMAQLDSLTAACGAAEVDFLKRSKQREALLSLIQNNLSKAGEALNKANVLPHAGTQIEAPQQLNYHNNARAASTSRRRSSGKRHRLRVDADKCARLKIDDGSTAAELVMQKDEQDAKRSKPEYKTYDPQSIMAAEEAKAQCGGAALKVEAFEEERAPNATQMAMETASLENQAIQQEEGNQRNSAAAQVSKPDSIHDMHSLQKKSEEDQLDDLLEEVLVMQGKTDESFERDEVNEEEKLRLGKHTLDKWLQLLLVSPADLLEEEKVKSKTTEQDEQMQQATMKDCNGQKPVENEIVEIVEAEMESATGRTWAHEHKLAQAPTEMHNMEVLETQEVVQKSRADKCRKPLAGGLFRKLSVRHQPNELRSGKRNGQDDVESVASGDCETITTKMAAMKIESNKPKETEATVTKIIKRAISPFSRRKSLKTDNANSQNGLTQKESSQATVIQPLKPASLVGVVPYADTRKLDARQQASIKACAQASRRASLNECAETWKNEVRRLETRKNTRQYY</sequence>
<reference evidence="2" key="1">
    <citation type="journal article" date="2024" name="Proc. Natl. Acad. Sci. U.S.A.">
        <title>Extraordinary preservation of gene collinearity over three hundred million years revealed in homosporous lycophytes.</title>
        <authorList>
            <person name="Li C."/>
            <person name="Wickell D."/>
            <person name="Kuo L.Y."/>
            <person name="Chen X."/>
            <person name="Nie B."/>
            <person name="Liao X."/>
            <person name="Peng D."/>
            <person name="Ji J."/>
            <person name="Jenkins J."/>
            <person name="Williams M."/>
            <person name="Shu S."/>
            <person name="Plott C."/>
            <person name="Barry K."/>
            <person name="Rajasekar S."/>
            <person name="Grimwood J."/>
            <person name="Han X."/>
            <person name="Sun S."/>
            <person name="Hou Z."/>
            <person name="He W."/>
            <person name="Dai G."/>
            <person name="Sun C."/>
            <person name="Schmutz J."/>
            <person name="Leebens-Mack J.H."/>
            <person name="Li F.W."/>
            <person name="Wang L."/>
        </authorList>
    </citation>
    <scope>NUCLEOTIDE SEQUENCE [LARGE SCALE GENOMIC DNA]</scope>
    <source>
        <strain evidence="2">cv. PW_Plant_1</strain>
    </source>
</reference>
<name>A0ACC2DX00_DIPCM</name>
<comment type="caution">
    <text evidence="1">The sequence shown here is derived from an EMBL/GenBank/DDBJ whole genome shotgun (WGS) entry which is preliminary data.</text>
</comment>
<evidence type="ECO:0000313" key="2">
    <source>
        <dbReference type="Proteomes" id="UP001162992"/>
    </source>
</evidence>
<protein>
    <submittedName>
        <fullName evidence="1">Uncharacterized protein</fullName>
    </submittedName>
</protein>
<evidence type="ECO:0000313" key="1">
    <source>
        <dbReference type="EMBL" id="KAJ7558542.1"/>
    </source>
</evidence>
<proteinExistence type="predicted"/>
<gene>
    <name evidence="1" type="ORF">O6H91_04G045200</name>
</gene>
<keyword evidence="2" id="KW-1185">Reference proteome</keyword>
<dbReference type="Proteomes" id="UP001162992">
    <property type="component" value="Chromosome 4"/>
</dbReference>
<dbReference type="EMBL" id="CM055095">
    <property type="protein sequence ID" value="KAJ7558542.1"/>
    <property type="molecule type" value="Genomic_DNA"/>
</dbReference>